<keyword evidence="2" id="KW-1185">Reference proteome</keyword>
<dbReference type="WBParaSite" id="maker-uti_cns_0005165-snap-gene-0.14-mRNA-1">
    <property type="protein sequence ID" value="maker-uti_cns_0005165-snap-gene-0.14-mRNA-1"/>
    <property type="gene ID" value="maker-uti_cns_0005165-snap-gene-0.14"/>
</dbReference>
<feature type="transmembrane region" description="Helical" evidence="1">
    <location>
        <begin position="184"/>
        <end position="204"/>
    </location>
</feature>
<dbReference type="AlphaFoldDB" id="A0A1I8HBC7"/>
<feature type="transmembrane region" description="Helical" evidence="1">
    <location>
        <begin position="151"/>
        <end position="172"/>
    </location>
</feature>
<protein>
    <submittedName>
        <fullName evidence="3">Post-GPI attachment to proteins factor 3</fullName>
    </submittedName>
</protein>
<dbReference type="Proteomes" id="UP000095280">
    <property type="component" value="Unplaced"/>
</dbReference>
<feature type="transmembrane region" description="Helical" evidence="1">
    <location>
        <begin position="119"/>
        <end position="139"/>
    </location>
</feature>
<proteinExistence type="predicted"/>
<evidence type="ECO:0000313" key="3">
    <source>
        <dbReference type="WBParaSite" id="maker-uti_cns_0005165-snap-gene-0.14-mRNA-1"/>
    </source>
</evidence>
<evidence type="ECO:0000313" key="2">
    <source>
        <dbReference type="Proteomes" id="UP000095280"/>
    </source>
</evidence>
<sequence>MASLLLSKSSIPFVATLLVLICLPCLQVGLVYKQFWYSDLAMATQQRLSNCSCSCYDGFLEGRAYYTLGRPHFYSSAYRHVYINGDPQSAVLLALLSCSVLLVYKAIESVWRLAAWRPNLIVALVANLLVAYDLFWSTFQAINAERPTATLHYSVFYGMQVCLCWSIIHLCCASQTPRPLPLNWAVVLSCGPLLIKSTNLLTLLQYVSRQVMLRDYWMVLLHSIVHLGTMFCLSRLPISLWKQVLISSHLLCVDCICIVCMWIFNILT</sequence>
<reference evidence="3" key="1">
    <citation type="submission" date="2016-11" db="UniProtKB">
        <authorList>
            <consortium name="WormBaseParasite"/>
        </authorList>
    </citation>
    <scope>IDENTIFICATION</scope>
</reference>
<feature type="transmembrane region" description="Helical" evidence="1">
    <location>
        <begin position="245"/>
        <end position="267"/>
    </location>
</feature>
<keyword evidence="1" id="KW-0472">Membrane</keyword>
<feature type="transmembrane region" description="Helical" evidence="1">
    <location>
        <begin position="216"/>
        <end position="233"/>
    </location>
</feature>
<keyword evidence="1" id="KW-1133">Transmembrane helix</keyword>
<accession>A0A1I8HBC7</accession>
<keyword evidence="1" id="KW-0812">Transmembrane</keyword>
<name>A0A1I8HBC7_9PLAT</name>
<evidence type="ECO:0000256" key="1">
    <source>
        <dbReference type="SAM" id="Phobius"/>
    </source>
</evidence>
<feature type="transmembrane region" description="Helical" evidence="1">
    <location>
        <begin position="12"/>
        <end position="32"/>
    </location>
</feature>
<organism evidence="2 3">
    <name type="scientific">Macrostomum lignano</name>
    <dbReference type="NCBI Taxonomy" id="282301"/>
    <lineage>
        <taxon>Eukaryota</taxon>
        <taxon>Metazoa</taxon>
        <taxon>Spiralia</taxon>
        <taxon>Lophotrochozoa</taxon>
        <taxon>Platyhelminthes</taxon>
        <taxon>Rhabditophora</taxon>
        <taxon>Macrostomorpha</taxon>
        <taxon>Macrostomida</taxon>
        <taxon>Macrostomidae</taxon>
        <taxon>Macrostomum</taxon>
    </lineage>
</organism>